<feature type="binding site" evidence="8">
    <location>
        <position position="49"/>
    </location>
    <ligand>
        <name>pyruvate</name>
        <dbReference type="ChEBI" id="CHEBI:15361"/>
    </ligand>
</feature>
<dbReference type="PANTHER" id="PTHR12128">
    <property type="entry name" value="DIHYDRODIPICOLINATE SYNTHASE"/>
    <property type="match status" value="1"/>
</dbReference>
<proteinExistence type="inferred from homology"/>
<dbReference type="OrthoDB" id="9778880at2"/>
<name>A0A1H7A6G6_9BACT</name>
<evidence type="ECO:0000256" key="1">
    <source>
        <dbReference type="ARBA" id="ARBA00004496"/>
    </source>
</evidence>
<keyword evidence="2" id="KW-0963">Cytoplasm</keyword>
<evidence type="ECO:0000256" key="2">
    <source>
        <dbReference type="ARBA" id="ARBA00022490"/>
    </source>
</evidence>
<dbReference type="Proteomes" id="UP000199403">
    <property type="component" value="Unassembled WGS sequence"/>
</dbReference>
<keyword evidence="5" id="KW-0119">Carbohydrate metabolism</keyword>
<dbReference type="InterPro" id="IPR002220">
    <property type="entry name" value="DapA-like"/>
</dbReference>
<protein>
    <submittedName>
        <fullName evidence="9">N-acetylneuraminate lyase</fullName>
    </submittedName>
</protein>
<evidence type="ECO:0000313" key="10">
    <source>
        <dbReference type="Proteomes" id="UP000199403"/>
    </source>
</evidence>
<dbReference type="AlphaFoldDB" id="A0A1H7A6G6"/>
<dbReference type="PRINTS" id="PR00146">
    <property type="entry name" value="DHPICSNTHASE"/>
</dbReference>
<dbReference type="SMART" id="SM01130">
    <property type="entry name" value="DHDPS"/>
    <property type="match status" value="1"/>
</dbReference>
<comment type="subcellular location">
    <subcellularLocation>
        <location evidence="1">Cytoplasm</location>
    </subcellularLocation>
</comment>
<dbReference type="PIRSF" id="PIRSF001365">
    <property type="entry name" value="DHDPS"/>
    <property type="match status" value="1"/>
</dbReference>
<evidence type="ECO:0000256" key="8">
    <source>
        <dbReference type="PIRSR" id="PIRSR001365-2"/>
    </source>
</evidence>
<dbReference type="InterPro" id="IPR020624">
    <property type="entry name" value="Schiff_base-form_aldolases_CS"/>
</dbReference>
<feature type="active site" description="Proton donor/acceptor" evidence="7">
    <location>
        <position position="139"/>
    </location>
</feature>
<dbReference type="InterPro" id="IPR013785">
    <property type="entry name" value="Aldolase_TIM"/>
</dbReference>
<keyword evidence="10" id="KW-1185">Reference proteome</keyword>
<dbReference type="GO" id="GO:0005737">
    <property type="term" value="C:cytoplasm"/>
    <property type="evidence" value="ECO:0007669"/>
    <property type="project" value="UniProtKB-SubCell"/>
</dbReference>
<evidence type="ECO:0000313" key="9">
    <source>
        <dbReference type="EMBL" id="SEJ61259.1"/>
    </source>
</evidence>
<sequence>MHFSKITGLIAATFTPFDKEGRVATELIPRYARFLQKNQIQGVFINGTTGEGSSLTFPEKLMLMEAWAKEQTADFKVIAMLGGTSQEEAVQLGKKAQKWGLYGTAVTAPYYFRPLDVIQLSDYLAPIARAAESLPFYFYHIPLLTRVEPSMLALLEHVAGKIPNFAGIKYTHHNLMEFNQCLRYKAGRWDALWGWDETYLAGLTMGAKGAVGSTYNFAAPLYHAIQQAFDAGRMDEALRLQEKSIDFVDLYGSFGGPAAGKAILKLSGLDCGSFRAPVASLTPAQLHALEGKLAEQGFFDLIGSLSHRL</sequence>
<gene>
    <name evidence="9" type="ORF">SAMN05192553_10670</name>
</gene>
<dbReference type="STRING" id="1416801.SAMN05192553_10670"/>
<comment type="similarity">
    <text evidence="6">Belongs to the DapA family.</text>
</comment>
<evidence type="ECO:0000256" key="5">
    <source>
        <dbReference type="ARBA" id="ARBA00023277"/>
    </source>
</evidence>
<dbReference type="Gene3D" id="3.20.20.70">
    <property type="entry name" value="Aldolase class I"/>
    <property type="match status" value="1"/>
</dbReference>
<keyword evidence="3 6" id="KW-0456">Lyase</keyword>
<keyword evidence="4" id="KW-0704">Schiff base</keyword>
<evidence type="ECO:0000256" key="3">
    <source>
        <dbReference type="ARBA" id="ARBA00023239"/>
    </source>
</evidence>
<dbReference type="PROSITE" id="PS00665">
    <property type="entry name" value="DHDPS_1"/>
    <property type="match status" value="1"/>
</dbReference>
<dbReference type="SUPFAM" id="SSF51569">
    <property type="entry name" value="Aldolase"/>
    <property type="match status" value="1"/>
</dbReference>
<evidence type="ECO:0000256" key="4">
    <source>
        <dbReference type="ARBA" id="ARBA00023270"/>
    </source>
</evidence>
<accession>A0A1H7A6G6</accession>
<dbReference type="PANTHER" id="PTHR12128:SF21">
    <property type="entry name" value="N-ACETYLNEURAMINATE LYASE"/>
    <property type="match status" value="1"/>
</dbReference>
<evidence type="ECO:0000256" key="7">
    <source>
        <dbReference type="PIRSR" id="PIRSR001365-1"/>
    </source>
</evidence>
<dbReference type="GO" id="GO:0016829">
    <property type="term" value="F:lyase activity"/>
    <property type="evidence" value="ECO:0007669"/>
    <property type="project" value="UniProtKB-KW"/>
</dbReference>
<feature type="active site" description="Schiff-base intermediate with substrate" evidence="7">
    <location>
        <position position="169"/>
    </location>
</feature>
<feature type="binding site" evidence="8">
    <location>
        <position position="211"/>
    </location>
    <ligand>
        <name>pyruvate</name>
        <dbReference type="ChEBI" id="CHEBI:15361"/>
    </ligand>
</feature>
<organism evidence="9 10">
    <name type="scientific">Cyclobacterium xiamenense</name>
    <dbReference type="NCBI Taxonomy" id="1297121"/>
    <lineage>
        <taxon>Bacteria</taxon>
        <taxon>Pseudomonadati</taxon>
        <taxon>Bacteroidota</taxon>
        <taxon>Cytophagia</taxon>
        <taxon>Cytophagales</taxon>
        <taxon>Cyclobacteriaceae</taxon>
        <taxon>Cyclobacterium</taxon>
    </lineage>
</organism>
<dbReference type="Pfam" id="PF00701">
    <property type="entry name" value="DHDPS"/>
    <property type="match status" value="1"/>
</dbReference>
<evidence type="ECO:0000256" key="6">
    <source>
        <dbReference type="PIRNR" id="PIRNR001365"/>
    </source>
</evidence>
<reference evidence="10" key="1">
    <citation type="submission" date="2016-10" db="EMBL/GenBank/DDBJ databases">
        <authorList>
            <person name="Varghese N."/>
            <person name="Submissions S."/>
        </authorList>
    </citation>
    <scope>NUCLEOTIDE SEQUENCE [LARGE SCALE GENOMIC DNA]</scope>
    <source>
        <strain evidence="10">IBRC-M 10761</strain>
    </source>
</reference>
<dbReference type="EMBL" id="FNZH01000006">
    <property type="protein sequence ID" value="SEJ61259.1"/>
    <property type="molecule type" value="Genomic_DNA"/>
</dbReference>
<dbReference type="RefSeq" id="WP_092177075.1">
    <property type="nucleotide sequence ID" value="NZ_FNZH01000006.1"/>
</dbReference>